<organism evidence="1 2">
    <name type="scientific">Profundibacter amoris</name>
    <dbReference type="NCBI Taxonomy" id="2171755"/>
    <lineage>
        <taxon>Bacteria</taxon>
        <taxon>Pseudomonadati</taxon>
        <taxon>Pseudomonadota</taxon>
        <taxon>Alphaproteobacteria</taxon>
        <taxon>Rhodobacterales</taxon>
        <taxon>Paracoccaceae</taxon>
        <taxon>Profundibacter</taxon>
    </lineage>
</organism>
<sequence length="278" mass="31128">MEEKEIILTLRIDTTEPIEIDAFVGAFTSLAEEYRREVRANQPDANNDARIFVKEIRKGSIEADLVPYIVAAAPFVAQMDQVLIVEQFVRTWGERISALASGKLGGWSPSKSELKILTDATEAIARDPNASSTLEAVTFEDGNRNVRAAFKFSTPDARKAKDTIDAVYKEIDAPEDAEYKRVLMVFTRTDVGDARLGKRSGERVLIEEVCTRPLALMYASELAEERLKHEIREAEDNVYKKGFVVDVNVRLVNGKPSVFAVTNVHEVIDLPDDEESYD</sequence>
<dbReference type="Proteomes" id="UP000261704">
    <property type="component" value="Chromosome"/>
</dbReference>
<proteinExistence type="predicted"/>
<evidence type="ECO:0000313" key="2">
    <source>
        <dbReference type="Proteomes" id="UP000261704"/>
    </source>
</evidence>
<dbReference type="RefSeq" id="WP_118942319.1">
    <property type="nucleotide sequence ID" value="NZ_CP032125.1"/>
</dbReference>
<dbReference type="AlphaFoldDB" id="A0A347UFN4"/>
<dbReference type="OrthoDB" id="8421538at2"/>
<dbReference type="KEGG" id="pamo:BAR1_06785"/>
<dbReference type="EMBL" id="CP032125">
    <property type="protein sequence ID" value="AXX97662.1"/>
    <property type="molecule type" value="Genomic_DNA"/>
</dbReference>
<accession>A0A347UFN4</accession>
<gene>
    <name evidence="1" type="ORF">BAR1_06785</name>
</gene>
<reference evidence="1 2" key="1">
    <citation type="submission" date="2018-09" db="EMBL/GenBank/DDBJ databases">
        <title>Profundibacter amoris BAR1 gen. nov., sp. nov., a new member of the Roseobacter clade isolated at Lokis Castle Vent Field on the Arctic Mid-Oceanic Ridge.</title>
        <authorList>
            <person name="Le Moine Bauer S."/>
            <person name="Sjoeberg A.G."/>
            <person name="L'Haridon S."/>
            <person name="Stokke R."/>
            <person name="Roalkvam I."/>
            <person name="Steen I.H."/>
            <person name="Dahle H."/>
        </authorList>
    </citation>
    <scope>NUCLEOTIDE SEQUENCE [LARGE SCALE GENOMIC DNA]</scope>
    <source>
        <strain evidence="1 2">BAR1</strain>
    </source>
</reference>
<keyword evidence="2" id="KW-1185">Reference proteome</keyword>
<evidence type="ECO:0000313" key="1">
    <source>
        <dbReference type="EMBL" id="AXX97662.1"/>
    </source>
</evidence>
<name>A0A347UFN4_9RHOB</name>
<protein>
    <submittedName>
        <fullName evidence="1">Uncharacterized protein</fullName>
    </submittedName>
</protein>